<evidence type="ECO:0008006" key="4">
    <source>
        <dbReference type="Google" id="ProtNLM"/>
    </source>
</evidence>
<dbReference type="GO" id="GO:0003677">
    <property type="term" value="F:DNA binding"/>
    <property type="evidence" value="ECO:0007669"/>
    <property type="project" value="InterPro"/>
</dbReference>
<dbReference type="Gene3D" id="1.10.20.10">
    <property type="entry name" value="Histone, subunit A"/>
    <property type="match status" value="1"/>
</dbReference>
<dbReference type="SUPFAM" id="SSF47113">
    <property type="entry name" value="Histone-fold"/>
    <property type="match status" value="1"/>
</dbReference>
<dbReference type="EMBL" id="BMAO01032656">
    <property type="protein sequence ID" value="GFQ83725.1"/>
    <property type="molecule type" value="Genomic_DNA"/>
</dbReference>
<reference evidence="2" key="1">
    <citation type="submission" date="2020-07" db="EMBL/GenBank/DDBJ databases">
        <title>Multicomponent nature underlies the extraordinary mechanical properties of spider dragline silk.</title>
        <authorList>
            <person name="Kono N."/>
            <person name="Nakamura H."/>
            <person name="Mori M."/>
            <person name="Yoshida Y."/>
            <person name="Ohtoshi R."/>
            <person name="Malay A.D."/>
            <person name="Moran D.A.P."/>
            <person name="Tomita M."/>
            <person name="Numata K."/>
            <person name="Arakawa K."/>
        </authorList>
    </citation>
    <scope>NUCLEOTIDE SEQUENCE</scope>
</reference>
<organism evidence="2 3">
    <name type="scientific">Trichonephila clavata</name>
    <name type="common">Joro spider</name>
    <name type="synonym">Nephila clavata</name>
    <dbReference type="NCBI Taxonomy" id="2740835"/>
    <lineage>
        <taxon>Eukaryota</taxon>
        <taxon>Metazoa</taxon>
        <taxon>Ecdysozoa</taxon>
        <taxon>Arthropoda</taxon>
        <taxon>Chelicerata</taxon>
        <taxon>Arachnida</taxon>
        <taxon>Araneae</taxon>
        <taxon>Araneomorphae</taxon>
        <taxon>Entelegynae</taxon>
        <taxon>Araneoidea</taxon>
        <taxon>Nephilidae</taxon>
        <taxon>Trichonephila</taxon>
    </lineage>
</organism>
<dbReference type="OrthoDB" id="6430406at2759"/>
<comment type="caution">
    <text evidence="2">The sequence shown here is derived from an EMBL/GenBank/DDBJ whole genome shotgun (WGS) entry which is preliminary data.</text>
</comment>
<evidence type="ECO:0000256" key="1">
    <source>
        <dbReference type="ARBA" id="ARBA00006846"/>
    </source>
</evidence>
<keyword evidence="3" id="KW-1185">Reference proteome</keyword>
<dbReference type="InterPro" id="IPR000558">
    <property type="entry name" value="Histone_H2B"/>
</dbReference>
<dbReference type="GO" id="GO:0000786">
    <property type="term" value="C:nucleosome"/>
    <property type="evidence" value="ECO:0007669"/>
    <property type="project" value="InterPro"/>
</dbReference>
<dbReference type="Proteomes" id="UP000887116">
    <property type="component" value="Unassembled WGS sequence"/>
</dbReference>
<dbReference type="InterPro" id="IPR009072">
    <property type="entry name" value="Histone-fold"/>
</dbReference>
<proteinExistence type="inferred from homology"/>
<sequence length="158" mass="18633">MATITEPVKVTTETPVFRKHLRNIILKPTIHLKNSNRKKKYLKPFEELRLKGYIIRMYKMQKPNLQLSNKFVEEMNDFMRHVIEMFGNHLESLMESNYRKTLTASQLEKVTRLCLPKLLDDFAIECGRHAIARISTHSERKKKAAKNETTPKKCKMCI</sequence>
<dbReference type="AlphaFoldDB" id="A0A8X6FL72"/>
<gene>
    <name evidence="2" type="ORF">TNCT_169331</name>
</gene>
<comment type="similarity">
    <text evidence="1">Belongs to the histone H2B family.</text>
</comment>
<name>A0A8X6FL72_TRICU</name>
<dbReference type="GO" id="GO:0046982">
    <property type="term" value="F:protein heterodimerization activity"/>
    <property type="evidence" value="ECO:0007669"/>
    <property type="project" value="InterPro"/>
</dbReference>
<evidence type="ECO:0000313" key="2">
    <source>
        <dbReference type="EMBL" id="GFQ83725.1"/>
    </source>
</evidence>
<dbReference type="GO" id="GO:0030527">
    <property type="term" value="F:structural constituent of chromatin"/>
    <property type="evidence" value="ECO:0007669"/>
    <property type="project" value="InterPro"/>
</dbReference>
<protein>
    <recommendedName>
        <fullName evidence="4">Histone H2A/H2B/H3 domain-containing protein</fullName>
    </recommendedName>
</protein>
<evidence type="ECO:0000313" key="3">
    <source>
        <dbReference type="Proteomes" id="UP000887116"/>
    </source>
</evidence>
<dbReference type="SMART" id="SM00427">
    <property type="entry name" value="H2B"/>
    <property type="match status" value="1"/>
</dbReference>
<accession>A0A8X6FL72</accession>